<dbReference type="PRINTS" id="PR00503">
    <property type="entry name" value="BROMODOMAIN"/>
</dbReference>
<accession>A0A1J4K725</accession>
<dbReference type="SMART" id="SM00297">
    <property type="entry name" value="BROMO"/>
    <property type="match status" value="1"/>
</dbReference>
<feature type="domain" description="Bromo" evidence="3">
    <location>
        <begin position="19"/>
        <end position="91"/>
    </location>
</feature>
<dbReference type="InterPro" id="IPR036427">
    <property type="entry name" value="Bromodomain-like_sf"/>
</dbReference>
<comment type="caution">
    <text evidence="4">The sequence shown here is derived from an EMBL/GenBank/DDBJ whole genome shotgun (WGS) entry which is preliminary data.</text>
</comment>
<evidence type="ECO:0000259" key="3">
    <source>
        <dbReference type="PROSITE" id="PS50014"/>
    </source>
</evidence>
<name>A0A1J4K725_9EUKA</name>
<dbReference type="InterPro" id="IPR001487">
    <property type="entry name" value="Bromodomain"/>
</dbReference>
<dbReference type="EMBL" id="MLAK01000704">
    <property type="protein sequence ID" value="OHT07175.1"/>
    <property type="molecule type" value="Genomic_DNA"/>
</dbReference>
<keyword evidence="5" id="KW-1185">Reference proteome</keyword>
<dbReference type="Proteomes" id="UP000179807">
    <property type="component" value="Unassembled WGS sequence"/>
</dbReference>
<dbReference type="Pfam" id="PF00439">
    <property type="entry name" value="Bromodomain"/>
    <property type="match status" value="1"/>
</dbReference>
<protein>
    <submittedName>
        <fullName evidence="4">Bromodomain-containing protein</fullName>
    </submittedName>
</protein>
<dbReference type="RefSeq" id="XP_068360311.1">
    <property type="nucleotide sequence ID" value="XM_068490026.1"/>
</dbReference>
<dbReference type="Gene3D" id="1.20.920.10">
    <property type="entry name" value="Bromodomain-like"/>
    <property type="match status" value="1"/>
</dbReference>
<evidence type="ECO:0000256" key="2">
    <source>
        <dbReference type="PROSITE-ProRule" id="PRU00035"/>
    </source>
</evidence>
<sequence length="223" mass="26306">MGITKYQRSQCKSIVEKLTKLAISLPFQQKLTEKDGLPCQIHDIIERPMDLSIIKRNLDDGRYKSIQQWEQDMRLIWDNATLLYRPGTPIYAMAKDCIDWFDKQMESFSRSKSERWLVRFNKTHQKLQKLVDSYPGEKRSRSTEREIEESNAHIIKEENTISHSQERKVEVKNHEKSFNDVNLFDNIDDTPTTHNPSHYKAIIAEDPRGKEKKEELIELFPGL</sequence>
<keyword evidence="1 2" id="KW-0103">Bromodomain</keyword>
<dbReference type="PROSITE" id="PS50014">
    <property type="entry name" value="BROMODOMAIN_2"/>
    <property type="match status" value="1"/>
</dbReference>
<organism evidence="4 5">
    <name type="scientific">Tritrichomonas foetus</name>
    <dbReference type="NCBI Taxonomy" id="1144522"/>
    <lineage>
        <taxon>Eukaryota</taxon>
        <taxon>Metamonada</taxon>
        <taxon>Parabasalia</taxon>
        <taxon>Tritrichomonadida</taxon>
        <taxon>Tritrichomonadidae</taxon>
        <taxon>Tritrichomonas</taxon>
    </lineage>
</organism>
<dbReference type="AlphaFoldDB" id="A0A1J4K725"/>
<dbReference type="GeneID" id="94824730"/>
<gene>
    <name evidence="4" type="ORF">TRFO_01308</name>
</gene>
<evidence type="ECO:0000256" key="1">
    <source>
        <dbReference type="ARBA" id="ARBA00023117"/>
    </source>
</evidence>
<dbReference type="SUPFAM" id="SSF47370">
    <property type="entry name" value="Bromodomain"/>
    <property type="match status" value="1"/>
</dbReference>
<reference evidence="4" key="1">
    <citation type="submission" date="2016-10" db="EMBL/GenBank/DDBJ databases">
        <authorList>
            <person name="Benchimol M."/>
            <person name="Almeida L.G."/>
            <person name="Vasconcelos A.T."/>
            <person name="Perreira-Neves A."/>
            <person name="Rosa I.A."/>
            <person name="Tasca T."/>
            <person name="Bogo M.R."/>
            <person name="de Souza W."/>
        </authorList>
    </citation>
    <scope>NUCLEOTIDE SEQUENCE [LARGE SCALE GENOMIC DNA]</scope>
    <source>
        <strain evidence="4">K</strain>
    </source>
</reference>
<dbReference type="CDD" id="cd04369">
    <property type="entry name" value="Bromodomain"/>
    <property type="match status" value="1"/>
</dbReference>
<evidence type="ECO:0000313" key="5">
    <source>
        <dbReference type="Proteomes" id="UP000179807"/>
    </source>
</evidence>
<dbReference type="VEuPathDB" id="TrichDB:TRFO_01308"/>
<proteinExistence type="predicted"/>
<dbReference type="PANTHER" id="PTHR45926">
    <property type="entry name" value="OSJNBA0053K19.4 PROTEIN"/>
    <property type="match status" value="1"/>
</dbReference>
<evidence type="ECO:0000313" key="4">
    <source>
        <dbReference type="EMBL" id="OHT07175.1"/>
    </source>
</evidence>
<dbReference type="OrthoDB" id="6017at2759"/>